<sequence length="185" mass="19723">MFHRFACAAALTLLPVTAFADEISEALTAAQDAYTDGDIQFALDELDFARQRLMEKKTDALGGHLPEAPEGWTREVDTEMNSGLAMMGGGVGAKASYTDADGESFTVTLMADNPMVASMSAMISNAAAMGMRVERIGRQRFATQDDQAMALIGNRILVQAEGAEPSVMMPVLEAMDFAALGNFGQ</sequence>
<feature type="signal peptide" evidence="1">
    <location>
        <begin position="1"/>
        <end position="20"/>
    </location>
</feature>
<evidence type="ECO:0000313" key="3">
    <source>
        <dbReference type="Proteomes" id="UP000325289"/>
    </source>
</evidence>
<dbReference type="OrthoDB" id="7265885at2"/>
<gene>
    <name evidence="2" type="ORF">SAMN04515678_102269</name>
</gene>
<evidence type="ECO:0000313" key="2">
    <source>
        <dbReference type="EMBL" id="SFD68325.1"/>
    </source>
</evidence>
<protein>
    <submittedName>
        <fullName evidence="2">Uncharacterized protein</fullName>
    </submittedName>
</protein>
<dbReference type="Proteomes" id="UP000325289">
    <property type="component" value="Unassembled WGS sequence"/>
</dbReference>
<organism evidence="2 3">
    <name type="scientific">Roseivivax sediminis</name>
    <dbReference type="NCBI Taxonomy" id="936889"/>
    <lineage>
        <taxon>Bacteria</taxon>
        <taxon>Pseudomonadati</taxon>
        <taxon>Pseudomonadota</taxon>
        <taxon>Alphaproteobacteria</taxon>
        <taxon>Rhodobacterales</taxon>
        <taxon>Roseobacteraceae</taxon>
        <taxon>Roseivivax</taxon>
    </lineage>
</organism>
<dbReference type="RefSeq" id="WP_149754665.1">
    <property type="nucleotide sequence ID" value="NZ_FOMS01000002.1"/>
</dbReference>
<keyword evidence="1" id="KW-0732">Signal</keyword>
<accession>A0A1I1UCI9</accession>
<keyword evidence="3" id="KW-1185">Reference proteome</keyword>
<proteinExistence type="predicted"/>
<feature type="chain" id="PRO_5009301874" evidence="1">
    <location>
        <begin position="21"/>
        <end position="185"/>
    </location>
</feature>
<dbReference type="AlphaFoldDB" id="A0A1I1UCI9"/>
<reference evidence="2 3" key="1">
    <citation type="submission" date="2016-10" db="EMBL/GenBank/DDBJ databases">
        <authorList>
            <person name="Varghese N."/>
            <person name="Submissions S."/>
        </authorList>
    </citation>
    <scope>NUCLEOTIDE SEQUENCE [LARGE SCALE GENOMIC DNA]</scope>
    <source>
        <strain evidence="3">YIM D21,KCTC 23444,ACCC 10710</strain>
    </source>
</reference>
<dbReference type="EMBL" id="FOMS01000002">
    <property type="protein sequence ID" value="SFD68325.1"/>
    <property type="molecule type" value="Genomic_DNA"/>
</dbReference>
<evidence type="ECO:0000256" key="1">
    <source>
        <dbReference type="SAM" id="SignalP"/>
    </source>
</evidence>
<name>A0A1I1UCI9_9RHOB</name>